<protein>
    <submittedName>
        <fullName evidence="2">Uncharacterized protein</fullName>
    </submittedName>
</protein>
<reference evidence="2" key="1">
    <citation type="journal article" date="2022" name="IScience">
        <title>Evolution of zygomycete secretomes and the origins of terrestrial fungal ecologies.</title>
        <authorList>
            <person name="Chang Y."/>
            <person name="Wang Y."/>
            <person name="Mondo S."/>
            <person name="Ahrendt S."/>
            <person name="Andreopoulos W."/>
            <person name="Barry K."/>
            <person name="Beard J."/>
            <person name="Benny G.L."/>
            <person name="Blankenship S."/>
            <person name="Bonito G."/>
            <person name="Cuomo C."/>
            <person name="Desiro A."/>
            <person name="Gervers K.A."/>
            <person name="Hundley H."/>
            <person name="Kuo A."/>
            <person name="LaButti K."/>
            <person name="Lang B.F."/>
            <person name="Lipzen A."/>
            <person name="O'Donnell K."/>
            <person name="Pangilinan J."/>
            <person name="Reynolds N."/>
            <person name="Sandor L."/>
            <person name="Smith M.E."/>
            <person name="Tsang A."/>
            <person name="Grigoriev I.V."/>
            <person name="Stajich J.E."/>
            <person name="Spatafora J.W."/>
        </authorList>
    </citation>
    <scope>NUCLEOTIDE SEQUENCE</scope>
    <source>
        <strain evidence="2">RSA 2281</strain>
    </source>
</reference>
<dbReference type="Proteomes" id="UP001209540">
    <property type="component" value="Unassembled WGS sequence"/>
</dbReference>
<comment type="caution">
    <text evidence="2">The sequence shown here is derived from an EMBL/GenBank/DDBJ whole genome shotgun (WGS) entry which is preliminary data.</text>
</comment>
<feature type="compositionally biased region" description="Low complexity" evidence="1">
    <location>
        <begin position="138"/>
        <end position="149"/>
    </location>
</feature>
<feature type="compositionally biased region" description="Acidic residues" evidence="1">
    <location>
        <begin position="184"/>
        <end position="209"/>
    </location>
</feature>
<evidence type="ECO:0000313" key="2">
    <source>
        <dbReference type="EMBL" id="KAI9253996.1"/>
    </source>
</evidence>
<proteinExistence type="predicted"/>
<evidence type="ECO:0000313" key="3">
    <source>
        <dbReference type="Proteomes" id="UP001209540"/>
    </source>
</evidence>
<keyword evidence="3" id="KW-1185">Reference proteome</keyword>
<feature type="region of interest" description="Disordered" evidence="1">
    <location>
        <begin position="123"/>
        <end position="157"/>
    </location>
</feature>
<dbReference type="EMBL" id="JAIXMP010000025">
    <property type="protein sequence ID" value="KAI9253996.1"/>
    <property type="molecule type" value="Genomic_DNA"/>
</dbReference>
<name>A0AAD5PAX5_9FUNG</name>
<dbReference type="AlphaFoldDB" id="A0AAD5PAX5"/>
<reference evidence="2" key="2">
    <citation type="submission" date="2023-02" db="EMBL/GenBank/DDBJ databases">
        <authorList>
            <consortium name="DOE Joint Genome Institute"/>
            <person name="Mondo S.J."/>
            <person name="Chang Y."/>
            <person name="Wang Y."/>
            <person name="Ahrendt S."/>
            <person name="Andreopoulos W."/>
            <person name="Barry K."/>
            <person name="Beard J."/>
            <person name="Benny G.L."/>
            <person name="Blankenship S."/>
            <person name="Bonito G."/>
            <person name="Cuomo C."/>
            <person name="Desiro A."/>
            <person name="Gervers K.A."/>
            <person name="Hundley H."/>
            <person name="Kuo A."/>
            <person name="LaButti K."/>
            <person name="Lang B.F."/>
            <person name="Lipzen A."/>
            <person name="O'Donnell K."/>
            <person name="Pangilinan J."/>
            <person name="Reynolds N."/>
            <person name="Sandor L."/>
            <person name="Smith M.W."/>
            <person name="Tsang A."/>
            <person name="Grigoriev I.V."/>
            <person name="Stajich J.E."/>
            <person name="Spatafora J.W."/>
        </authorList>
    </citation>
    <scope>NUCLEOTIDE SEQUENCE</scope>
    <source>
        <strain evidence="2">RSA 2281</strain>
    </source>
</reference>
<organism evidence="2 3">
    <name type="scientific">Phascolomyces articulosus</name>
    <dbReference type="NCBI Taxonomy" id="60185"/>
    <lineage>
        <taxon>Eukaryota</taxon>
        <taxon>Fungi</taxon>
        <taxon>Fungi incertae sedis</taxon>
        <taxon>Mucoromycota</taxon>
        <taxon>Mucoromycotina</taxon>
        <taxon>Mucoromycetes</taxon>
        <taxon>Mucorales</taxon>
        <taxon>Lichtheimiaceae</taxon>
        <taxon>Phascolomyces</taxon>
    </lineage>
</organism>
<sequence>MLVHNHFHPSQQLRPRSAHSIYSANDRMMKLTFKKRLTQQLNRLLFPCHPDSDLYSSSPNTPSAVTSTPLPATSSGGDALLFTTATASSTSMAHSSSKTIQEEQPDQTDFFENDERAIIVHELNRLPSLKPPPRPAKRNNSANNKKAQATRSLESALSQSTLATIRTSHFDDMSELFFHHGRDDEDDMMSDTTSFDEEDDDQDMEEEEDLPRPQVALSVAILPSAVAAATAARSRRYQARVARATQV</sequence>
<feature type="region of interest" description="Disordered" evidence="1">
    <location>
        <begin position="181"/>
        <end position="211"/>
    </location>
</feature>
<accession>A0AAD5PAX5</accession>
<evidence type="ECO:0000256" key="1">
    <source>
        <dbReference type="SAM" id="MobiDB-lite"/>
    </source>
</evidence>
<gene>
    <name evidence="2" type="ORF">BDA99DRAFT_519551</name>
</gene>